<dbReference type="GO" id="GO:0006508">
    <property type="term" value="P:proteolysis"/>
    <property type="evidence" value="ECO:0007669"/>
    <property type="project" value="InterPro"/>
</dbReference>
<evidence type="ECO:0000313" key="4">
    <source>
        <dbReference type="EMBL" id="MBB3186572.1"/>
    </source>
</evidence>
<feature type="domain" description="Peptidase S9 prolyl oligopeptidase catalytic" evidence="3">
    <location>
        <begin position="644"/>
        <end position="849"/>
    </location>
</feature>
<dbReference type="PANTHER" id="PTHR42776">
    <property type="entry name" value="SERINE PEPTIDASE S9 FAMILY MEMBER"/>
    <property type="match status" value="1"/>
</dbReference>
<dbReference type="Pfam" id="PF00326">
    <property type="entry name" value="Peptidase_S9"/>
    <property type="match status" value="1"/>
</dbReference>
<evidence type="ECO:0000259" key="3">
    <source>
        <dbReference type="Pfam" id="PF00326"/>
    </source>
</evidence>
<feature type="chain" id="PRO_5030848134" evidence="2">
    <location>
        <begin position="24"/>
        <end position="863"/>
    </location>
</feature>
<accession>A0A7W5H1P0</accession>
<keyword evidence="5" id="KW-1185">Reference proteome</keyword>
<proteinExistence type="predicted"/>
<dbReference type="SUPFAM" id="SSF53474">
    <property type="entry name" value="alpha/beta-Hydrolases"/>
    <property type="match status" value="1"/>
</dbReference>
<dbReference type="GO" id="GO:0004252">
    <property type="term" value="F:serine-type endopeptidase activity"/>
    <property type="evidence" value="ECO:0007669"/>
    <property type="project" value="TreeGrafter"/>
</dbReference>
<organism evidence="4 5">
    <name type="scientific">Microbacter margulisiae</name>
    <dbReference type="NCBI Taxonomy" id="1350067"/>
    <lineage>
        <taxon>Bacteria</taxon>
        <taxon>Pseudomonadati</taxon>
        <taxon>Bacteroidota</taxon>
        <taxon>Bacteroidia</taxon>
        <taxon>Bacteroidales</taxon>
        <taxon>Porphyromonadaceae</taxon>
        <taxon>Microbacter</taxon>
    </lineage>
</organism>
<dbReference type="Proteomes" id="UP000544222">
    <property type="component" value="Unassembled WGS sequence"/>
</dbReference>
<keyword evidence="4" id="KW-0645">Protease</keyword>
<dbReference type="GO" id="GO:0004177">
    <property type="term" value="F:aminopeptidase activity"/>
    <property type="evidence" value="ECO:0007669"/>
    <property type="project" value="UniProtKB-KW"/>
</dbReference>
<gene>
    <name evidence="4" type="ORF">FHX64_000735</name>
</gene>
<dbReference type="PANTHER" id="PTHR42776:SF27">
    <property type="entry name" value="DIPEPTIDYL PEPTIDASE FAMILY MEMBER 6"/>
    <property type="match status" value="1"/>
</dbReference>
<comment type="caution">
    <text evidence="4">The sequence shown here is derived from an EMBL/GenBank/DDBJ whole genome shotgun (WGS) entry which is preliminary data.</text>
</comment>
<evidence type="ECO:0000256" key="1">
    <source>
        <dbReference type="ARBA" id="ARBA00022801"/>
    </source>
</evidence>
<dbReference type="Gene3D" id="2.120.10.30">
    <property type="entry name" value="TolB, C-terminal domain"/>
    <property type="match status" value="1"/>
</dbReference>
<reference evidence="4 5" key="1">
    <citation type="submission" date="2020-08" db="EMBL/GenBank/DDBJ databases">
        <title>Genomic Encyclopedia of Type Strains, Phase IV (KMG-IV): sequencing the most valuable type-strain genomes for metagenomic binning, comparative biology and taxonomic classification.</title>
        <authorList>
            <person name="Goeker M."/>
        </authorList>
    </citation>
    <scope>NUCLEOTIDE SEQUENCE [LARGE SCALE GENOMIC DNA]</scope>
    <source>
        <strain evidence="4 5">DSM 27471</strain>
    </source>
</reference>
<keyword evidence="1" id="KW-0378">Hydrolase</keyword>
<dbReference type="Gene3D" id="3.40.50.1820">
    <property type="entry name" value="alpha/beta hydrolase"/>
    <property type="match status" value="1"/>
</dbReference>
<dbReference type="InterPro" id="IPR011042">
    <property type="entry name" value="6-blade_b-propeller_TolB-like"/>
</dbReference>
<dbReference type="InterPro" id="IPR001375">
    <property type="entry name" value="Peptidase_S9_cat"/>
</dbReference>
<evidence type="ECO:0000313" key="5">
    <source>
        <dbReference type="Proteomes" id="UP000544222"/>
    </source>
</evidence>
<dbReference type="AlphaFoldDB" id="A0A7W5H1P0"/>
<keyword evidence="2" id="KW-0732">Signal</keyword>
<protein>
    <submittedName>
        <fullName evidence="4">Dipeptidyl aminopeptidase/acylaminoacyl peptidase</fullName>
    </submittedName>
</protein>
<sequence length="863" mass="98408">MKKYFLFIFLVMLSLGIFLPVNAEEINQQSVSFTVSQWLTAGPVVVQMPAFYQRNNMMGKSFSPVDLLKFQQKPVTDVKAGTDFLVTDGQQVIWKDQSSSTISSITDDLALKWQAFYIQVNRYVPVNITVNTTQDFELFVNGNLTLSKYDADGKAAQKSDSLKLEPGKYLVVIKSLYQKKYNAPWQVDAKVSYDKKFTGQAISLSTSDEQLLDLSHILLGKMLTNTQLSDDGTLVLLNFSETYPPDGKTVNWFEVKSIADHKVIFSSLHSDRYQAEWVPGSHKITYVADNGVSQALMCYNLDTHHEKVLMNKLERFSGYEWDHFGKYLIFSIEEKYEKDTSGVFMVHGMEDRLPSYRIRTQLFMLKINDLSITPLTYGYLTNNLEDISPDDHRILIAQNFPDYTERPYTKQVMMEMNLNTMKVDTLWFTSFGGDAVYSPDGKQLLVTGSPSMFNGIGNILKKGTIPNDFDLQAYLFNLSDHKVTPLTRDFTPALLQSYWNPYDKQIYFLVSDRSYQDIWKLNPETKQFQKLDTHVDVINQMSFATKSPMLSYSGTSISHPATGWVYNLSDGKDTEVSNPEKSFFKNIEFGKIEDWNFVDKQGLTIEGRVYYPPNYDPSKTYPLIVYYYGGTDPTTRDFGGRYPLNLFAAMGYMVYTLQPSGATGFGQKFSALHVNGWGKENAQDIIEGTKKFIAAHPNVEADNVGCIGASYGGYMTLWLQTQTNIFKTAIDHAGISFIGSYWGQGYWGYSYSAVASANSFPWNNKKLYVDQSPLFNADKVHTPILLLQGTADTNVPTGESIQFYTAMKILGRTADFVEVKGQNHHILDYKDRIMWQKTIFAWFAKYLKNQPEWWDALYPHKDL</sequence>
<dbReference type="RefSeq" id="WP_183412446.1">
    <property type="nucleotide sequence ID" value="NZ_JACHYB010000001.1"/>
</dbReference>
<feature type="signal peptide" evidence="2">
    <location>
        <begin position="1"/>
        <end position="23"/>
    </location>
</feature>
<dbReference type="EMBL" id="JACHYB010000001">
    <property type="protein sequence ID" value="MBB3186572.1"/>
    <property type="molecule type" value="Genomic_DNA"/>
</dbReference>
<dbReference type="SUPFAM" id="SSF82171">
    <property type="entry name" value="DPP6 N-terminal domain-like"/>
    <property type="match status" value="1"/>
</dbReference>
<keyword evidence="4" id="KW-0031">Aminopeptidase</keyword>
<evidence type="ECO:0000256" key="2">
    <source>
        <dbReference type="SAM" id="SignalP"/>
    </source>
</evidence>
<dbReference type="InterPro" id="IPR029058">
    <property type="entry name" value="AB_hydrolase_fold"/>
</dbReference>
<name>A0A7W5H1P0_9PORP</name>